<sequence length="22" mass="2699">MEHAISLFFRSIFVDNMIFAYF</sequence>
<accession>K1SJG0</accession>
<feature type="non-terminal residue" evidence="1">
    <location>
        <position position="22"/>
    </location>
</feature>
<dbReference type="AlphaFoldDB" id="K1SJG0"/>
<name>K1SJG0_9ZZZZ</name>
<dbReference type="EMBL" id="AJWZ01007150">
    <property type="protein sequence ID" value="EKC57713.1"/>
    <property type="molecule type" value="Genomic_DNA"/>
</dbReference>
<proteinExistence type="predicted"/>
<reference evidence="1" key="1">
    <citation type="journal article" date="2013" name="Environ. Microbiol.">
        <title>Microbiota from the distal guts of lean and obese adolescents exhibit partial functional redundancy besides clear differences in community structure.</title>
        <authorList>
            <person name="Ferrer M."/>
            <person name="Ruiz A."/>
            <person name="Lanza F."/>
            <person name="Haange S.B."/>
            <person name="Oberbach A."/>
            <person name="Till H."/>
            <person name="Bargiela R."/>
            <person name="Campoy C."/>
            <person name="Segura M.T."/>
            <person name="Richter M."/>
            <person name="von Bergen M."/>
            <person name="Seifert J."/>
            <person name="Suarez A."/>
        </authorList>
    </citation>
    <scope>NUCLEOTIDE SEQUENCE</scope>
</reference>
<organism evidence="1">
    <name type="scientific">human gut metagenome</name>
    <dbReference type="NCBI Taxonomy" id="408170"/>
    <lineage>
        <taxon>unclassified sequences</taxon>
        <taxon>metagenomes</taxon>
        <taxon>organismal metagenomes</taxon>
    </lineage>
</organism>
<evidence type="ECO:0000313" key="1">
    <source>
        <dbReference type="EMBL" id="EKC57713.1"/>
    </source>
</evidence>
<comment type="caution">
    <text evidence="1">The sequence shown here is derived from an EMBL/GenBank/DDBJ whole genome shotgun (WGS) entry which is preliminary data.</text>
</comment>
<gene>
    <name evidence="1" type="ORF">OBE_10381</name>
</gene>
<protein>
    <submittedName>
        <fullName evidence="1">Uncharacterized protein</fullName>
    </submittedName>
</protein>